<evidence type="ECO:0000256" key="8">
    <source>
        <dbReference type="PIRSR" id="PIRSR000156-1"/>
    </source>
</evidence>
<feature type="binding site" evidence="8">
    <location>
        <position position="236"/>
    </location>
    <ligand>
        <name>Mg(2+)</name>
        <dbReference type="ChEBI" id="CHEBI:18420"/>
    </ligand>
</feature>
<dbReference type="InterPro" id="IPR009014">
    <property type="entry name" value="Transketo_C/PFOR_II"/>
</dbReference>
<evidence type="ECO:0000256" key="4">
    <source>
        <dbReference type="ARBA" id="ARBA00007131"/>
    </source>
</evidence>
<keyword evidence="7" id="KW-0560">Oxidoreductase</keyword>
<dbReference type="Gene3D" id="3.40.50.920">
    <property type="match status" value="1"/>
</dbReference>
<comment type="cofactor">
    <cofactor evidence="1 8">
        <name>Mg(2+)</name>
        <dbReference type="ChEBI" id="CHEBI:18420"/>
    </cofactor>
</comment>
<dbReference type="Pfam" id="PF02779">
    <property type="entry name" value="Transket_pyr"/>
    <property type="match status" value="1"/>
</dbReference>
<feature type="compositionally biased region" description="Polar residues" evidence="9">
    <location>
        <begin position="1"/>
        <end position="13"/>
    </location>
</feature>
<keyword evidence="7" id="KW-0670">Pyruvate</keyword>
<name>A0A9J9LBM7_RHIWR</name>
<dbReference type="InterPro" id="IPR029061">
    <property type="entry name" value="THDP-binding"/>
</dbReference>
<feature type="binding site" evidence="8">
    <location>
        <position position="238"/>
    </location>
    <ligand>
        <name>Mg(2+)</name>
        <dbReference type="ChEBI" id="CHEBI:18420"/>
    </ligand>
</feature>
<dbReference type="InterPro" id="IPR004660">
    <property type="entry name" value="PDH_E1"/>
</dbReference>
<dbReference type="InterPro" id="IPR005475">
    <property type="entry name" value="Transketolase-like_Pyr-bd"/>
</dbReference>
<gene>
    <name evidence="11" type="ordered locus">Swit_1166</name>
</gene>
<feature type="region of interest" description="Disordered" evidence="9">
    <location>
        <begin position="1"/>
        <end position="36"/>
    </location>
</feature>
<dbReference type="PANTHER" id="PTHR43825">
    <property type="entry name" value="PYRUVATE DEHYDROGENASE E1 COMPONENT"/>
    <property type="match status" value="1"/>
</dbReference>
<comment type="cofactor">
    <cofactor evidence="2 7">
        <name>thiamine diphosphate</name>
        <dbReference type="ChEBI" id="CHEBI:58937"/>
    </cofactor>
</comment>
<keyword evidence="12" id="KW-1185">Reference proteome</keyword>
<organism evidence="11 12">
    <name type="scientific">Rhizorhabdus wittichii (strain DSM 6014 / CCUG 31198 / JCM 15750 / NBRC 105917 / EY 4224 / RW1)</name>
    <name type="common">Sphingomonas wittichii</name>
    <dbReference type="NCBI Taxonomy" id="392499"/>
    <lineage>
        <taxon>Bacteria</taxon>
        <taxon>Pseudomonadati</taxon>
        <taxon>Pseudomonadota</taxon>
        <taxon>Alphaproteobacteria</taxon>
        <taxon>Sphingomonadales</taxon>
        <taxon>Sphingomonadaceae</taxon>
        <taxon>Rhizorhabdus</taxon>
    </lineage>
</organism>
<evidence type="ECO:0000256" key="6">
    <source>
        <dbReference type="ARBA" id="ARBA00051231"/>
    </source>
</evidence>
<dbReference type="InterPro" id="IPR051157">
    <property type="entry name" value="PDH/Transketolase"/>
</dbReference>
<dbReference type="PANTHER" id="PTHR43825:SF4">
    <property type="entry name" value="PYRUVATE DEHYDROGENASE E1 COMPONENT"/>
    <property type="match status" value="1"/>
</dbReference>
<keyword evidence="7" id="KW-0786">Thiamine pyrophosphate</keyword>
<keyword evidence="8" id="KW-0460">Magnesium</keyword>
<evidence type="ECO:0000259" key="10">
    <source>
        <dbReference type="SMART" id="SM00861"/>
    </source>
</evidence>
<keyword evidence="8" id="KW-0479">Metal-binding</keyword>
<evidence type="ECO:0000256" key="5">
    <source>
        <dbReference type="ARBA" id="ARBA00017172"/>
    </source>
</evidence>
<dbReference type="Proteomes" id="UP000001989">
    <property type="component" value="Chromosome"/>
</dbReference>
<comment type="function">
    <text evidence="3 7">Component of the pyruvate dehydrogenase (PDH) complex, that catalyzes the overall conversion of pyruvate to acetyl-CoA and CO(2).</text>
</comment>
<dbReference type="PIRSF" id="PIRSF000156">
    <property type="entry name" value="Pyruvate_dh_E1"/>
    <property type="match status" value="1"/>
</dbReference>
<dbReference type="SMART" id="SM00861">
    <property type="entry name" value="Transket_pyr"/>
    <property type="match status" value="1"/>
</dbReference>
<evidence type="ECO:0000256" key="7">
    <source>
        <dbReference type="PIRNR" id="PIRNR000156"/>
    </source>
</evidence>
<dbReference type="GO" id="GO:0004739">
    <property type="term" value="F:pyruvate dehydrogenase (acetyl-transferring) activity"/>
    <property type="evidence" value="ECO:0007669"/>
    <property type="project" value="UniProtKB-EC"/>
</dbReference>
<dbReference type="SUPFAM" id="SSF52518">
    <property type="entry name" value="Thiamin diphosphate-binding fold (THDP-binding)"/>
    <property type="match status" value="2"/>
</dbReference>
<protein>
    <recommendedName>
        <fullName evidence="5 7">Pyruvate dehydrogenase E1 component</fullName>
        <ecNumber evidence="7">1.2.4.1</ecNumber>
    </recommendedName>
</protein>
<dbReference type="Gene3D" id="3.40.50.970">
    <property type="match status" value="2"/>
</dbReference>
<proteinExistence type="inferred from homology"/>
<dbReference type="KEGG" id="swi:Swit_1166"/>
<evidence type="ECO:0000313" key="12">
    <source>
        <dbReference type="Proteomes" id="UP000001989"/>
    </source>
</evidence>
<dbReference type="EC" id="1.2.4.1" evidence="7"/>
<dbReference type="SUPFAM" id="SSF52922">
    <property type="entry name" value="TK C-terminal domain-like"/>
    <property type="match status" value="1"/>
</dbReference>
<feature type="domain" description="Transketolase-like pyrimidine-binding" evidence="10">
    <location>
        <begin position="455"/>
        <end position="661"/>
    </location>
</feature>
<evidence type="ECO:0000256" key="3">
    <source>
        <dbReference type="ARBA" id="ARBA00003157"/>
    </source>
</evidence>
<evidence type="ECO:0000256" key="1">
    <source>
        <dbReference type="ARBA" id="ARBA00001946"/>
    </source>
</evidence>
<dbReference type="InterPro" id="IPR005474">
    <property type="entry name" value="Transketolase_N"/>
</dbReference>
<evidence type="ECO:0000256" key="9">
    <source>
        <dbReference type="SAM" id="MobiDB-lite"/>
    </source>
</evidence>
<dbReference type="Pfam" id="PF00456">
    <property type="entry name" value="Transketolase_N"/>
    <property type="match status" value="1"/>
</dbReference>
<comment type="catalytic activity">
    <reaction evidence="6 7">
        <text>N(6)-[(R)-lipoyl]-L-lysyl-[protein] + pyruvate + H(+) = N(6)-[(R)-S(8)-acetyldihydrolipoyl]-L-lysyl-[protein] + CO2</text>
        <dbReference type="Rhea" id="RHEA:19189"/>
        <dbReference type="Rhea" id="RHEA-COMP:10474"/>
        <dbReference type="Rhea" id="RHEA-COMP:10478"/>
        <dbReference type="ChEBI" id="CHEBI:15361"/>
        <dbReference type="ChEBI" id="CHEBI:15378"/>
        <dbReference type="ChEBI" id="CHEBI:16526"/>
        <dbReference type="ChEBI" id="CHEBI:83099"/>
        <dbReference type="ChEBI" id="CHEBI:83111"/>
        <dbReference type="EC" id="1.2.4.1"/>
    </reaction>
</comment>
<evidence type="ECO:0000313" key="11">
    <source>
        <dbReference type="EMBL" id="ABQ67532.1"/>
    </source>
</evidence>
<comment type="similarity">
    <text evidence="4">Belongs to the transketolase family.</text>
</comment>
<dbReference type="GO" id="GO:0046872">
    <property type="term" value="F:metal ion binding"/>
    <property type="evidence" value="ECO:0007669"/>
    <property type="project" value="UniProtKB-KW"/>
</dbReference>
<dbReference type="AlphaFoldDB" id="A0A9J9LBM7"/>
<dbReference type="EMBL" id="CP000699">
    <property type="protein sequence ID" value="ABQ67532.1"/>
    <property type="molecule type" value="Genomic_DNA"/>
</dbReference>
<accession>A0A9J9LBM7</accession>
<evidence type="ECO:0000256" key="2">
    <source>
        <dbReference type="ARBA" id="ARBA00001964"/>
    </source>
</evidence>
<feature type="binding site" evidence="8">
    <location>
        <position position="206"/>
    </location>
    <ligand>
        <name>Mg(2+)</name>
        <dbReference type="ChEBI" id="CHEBI:18420"/>
    </ligand>
</feature>
<reference evidence="11 12" key="1">
    <citation type="journal article" date="2010" name="J. Bacteriol.">
        <title>Genome sequence of the dioxin-mineralizing bacterium Sphingomonas wittichii RW1.</title>
        <authorList>
            <person name="Miller T.R."/>
            <person name="Delcher A.L."/>
            <person name="Salzberg S.L."/>
            <person name="Saunders E."/>
            <person name="Detter J.C."/>
            <person name="Halden R.U."/>
        </authorList>
    </citation>
    <scope>NUCLEOTIDE SEQUENCE [LARGE SCALE GENOMIC DNA]</scope>
    <source>
        <strain evidence="12">DSM 6014 / CCUG 31198 / JCM 15750 / NBRC 105917 / EY 4224 / RW1</strain>
    </source>
</reference>
<sequence>MMTVYANSLSNRQPIRKDRRRPIGYQGRTPDGPALLPETPSMLHEVKPQDPATIAAIEALEVRLRWLSSWTIHNANHLRESRDGLKVGGHQASCASITAIMAALYFHALRPNDRVAVKPHAGPVLHAIHYLLGNQSLDQLQRFRGLGGAQSYPSRTKDKIPVDFSTGSVGLGVAITAFASLVQDYLIAHRNLAEADAGRMIALMGDAELDEGNIYEALIEGYKHDIRNCWWIVDYNRQSLDATTADRMFNRFDDIFRTCGWRVLTLKHGKRQREAFRRPGGKAIAAWIDNCPNADYAALTYQGGAAWRARLTADLAADAKALKLIAAFDDEGLAALMTNLGGHCIETLLDAFAQADDDKPTMFIAYTVKGYGLPFAGHKDNHAGLMNPTQIDGLRQSLGIDRGEEWAPYGGLGDNSATMLRQFVAGSPLALGRGAAAVEPVPVPATLPVPEGAEQSTQAAFGRILLDLSKSGHPLADRIVTTSPDVTVSTNLGAFVNQRGLFRRQELKDVFQAAKIPSAQKWSGHGAGQHIELGIAEHNLFLMLAALGLSAPTFGTRLLPIGTVYDPFIARGLDALNYGCYQNARFLLVATPSGVTLGPEGGAHQSINSPLIGMGQPGLTYFEPAFADELALTMRWAFEHMQAEDGGSVYLRLTTRAIEQVERTDDGWQEDALKGGYWLMRPAPGAEAAIVFTGAIAPEAIAAWHDLKEDIPGLGLLNVTSPDLLHRGWSARHAARWQGGDTGRAHVETLLRELSPTAGLVTIIDGSPSALSWLGGVRGQKVSALGLDRFGQTGDLPDLYRTYRLDSDAIADAAAELFLDR</sequence>